<protein>
    <submittedName>
        <fullName evidence="3">Uncharacterized protein LOC112691607</fullName>
    </submittedName>
</protein>
<feature type="compositionally biased region" description="Polar residues" evidence="1">
    <location>
        <begin position="162"/>
        <end position="171"/>
    </location>
</feature>
<feature type="region of interest" description="Disordered" evidence="1">
    <location>
        <begin position="162"/>
        <end position="188"/>
    </location>
</feature>
<dbReference type="RefSeq" id="XP_025421704.1">
    <property type="nucleotide sequence ID" value="XM_025565919.1"/>
</dbReference>
<sequence>MYSYFNYQADQVNQSNQADQVDQFDQINQTDQVDQFDQINQADRVDQFDQINQTDQVDQFDQIIQTDQSLSGIDVYSGILEPQEPMDIPNIIKSGKSKYNYRTPKNRRCNLHGEWLYKKSRKSTITSKDNQEDIMRINPSNYVKKNEITQSYSLNSHQNVINPFSLSTNSPPKDMEQSNRKDSPHSLPSVMTKTYEVHPNGQFEFRKNSDRYIHPFKDMVEISINNEQFNITRPEVTRKICDALILILKKNLSKDEFRIIELNTSITSSLG</sequence>
<accession>A0A8B8GER3</accession>
<evidence type="ECO:0000313" key="2">
    <source>
        <dbReference type="Proteomes" id="UP000694846"/>
    </source>
</evidence>
<dbReference type="OrthoDB" id="371857at2759"/>
<gene>
    <name evidence="3" type="primary">LOC112691607</name>
</gene>
<dbReference type="Proteomes" id="UP000694846">
    <property type="component" value="Unplaced"/>
</dbReference>
<name>A0A8B8GER3_9HEMI</name>
<feature type="compositionally biased region" description="Basic and acidic residues" evidence="1">
    <location>
        <begin position="173"/>
        <end position="184"/>
    </location>
</feature>
<keyword evidence="2" id="KW-1185">Reference proteome</keyword>
<evidence type="ECO:0000313" key="3">
    <source>
        <dbReference type="RefSeq" id="XP_025421704.1"/>
    </source>
</evidence>
<proteinExistence type="predicted"/>
<reference evidence="3" key="1">
    <citation type="submission" date="2025-08" db="UniProtKB">
        <authorList>
            <consortium name="RefSeq"/>
        </authorList>
    </citation>
    <scope>IDENTIFICATION</scope>
    <source>
        <tissue evidence="3">Whole body</tissue>
    </source>
</reference>
<dbReference type="GeneID" id="112691607"/>
<organism evidence="2 3">
    <name type="scientific">Sipha flava</name>
    <name type="common">yellow sugarcane aphid</name>
    <dbReference type="NCBI Taxonomy" id="143950"/>
    <lineage>
        <taxon>Eukaryota</taxon>
        <taxon>Metazoa</taxon>
        <taxon>Ecdysozoa</taxon>
        <taxon>Arthropoda</taxon>
        <taxon>Hexapoda</taxon>
        <taxon>Insecta</taxon>
        <taxon>Pterygota</taxon>
        <taxon>Neoptera</taxon>
        <taxon>Paraneoptera</taxon>
        <taxon>Hemiptera</taxon>
        <taxon>Sternorrhyncha</taxon>
        <taxon>Aphidomorpha</taxon>
        <taxon>Aphidoidea</taxon>
        <taxon>Aphididae</taxon>
        <taxon>Sipha</taxon>
    </lineage>
</organism>
<dbReference type="AlphaFoldDB" id="A0A8B8GER3"/>
<evidence type="ECO:0000256" key="1">
    <source>
        <dbReference type="SAM" id="MobiDB-lite"/>
    </source>
</evidence>